<dbReference type="WBParaSite" id="MCU_000899-RD">
    <property type="protein sequence ID" value="MCU_000899-RD"/>
    <property type="gene ID" value="MCU_000899"/>
</dbReference>
<protein>
    <submittedName>
        <fullName evidence="1">Protein kinase domain-containing protein</fullName>
    </submittedName>
</protein>
<sequence length="58" mass="6351">MTCSSTQYQRRCSISFPCTAFTFYSNVGYGHNALYPLFFVLGYVSSAAKPVTISPGVN</sequence>
<evidence type="ECO:0000313" key="1">
    <source>
        <dbReference type="WBParaSite" id="MCU_000899-RD"/>
    </source>
</evidence>
<proteinExistence type="predicted"/>
<name>A0A5K3EIU2_MESCO</name>
<dbReference type="AlphaFoldDB" id="A0A5K3EIU2"/>
<reference evidence="1" key="1">
    <citation type="submission" date="2019-11" db="UniProtKB">
        <authorList>
            <consortium name="WormBaseParasite"/>
        </authorList>
    </citation>
    <scope>IDENTIFICATION</scope>
</reference>
<accession>A0A5K3EIU2</accession>
<organism evidence="1">
    <name type="scientific">Mesocestoides corti</name>
    <name type="common">Flatworm</name>
    <dbReference type="NCBI Taxonomy" id="53468"/>
    <lineage>
        <taxon>Eukaryota</taxon>
        <taxon>Metazoa</taxon>
        <taxon>Spiralia</taxon>
        <taxon>Lophotrochozoa</taxon>
        <taxon>Platyhelminthes</taxon>
        <taxon>Cestoda</taxon>
        <taxon>Eucestoda</taxon>
        <taxon>Cyclophyllidea</taxon>
        <taxon>Mesocestoididae</taxon>
        <taxon>Mesocestoides</taxon>
    </lineage>
</organism>